<dbReference type="InterPro" id="IPR003780">
    <property type="entry name" value="COX15/CtaA_fam"/>
</dbReference>
<keyword evidence="2" id="KW-1003">Cell membrane</keyword>
<reference evidence="13 14" key="1">
    <citation type="journal article" date="2019" name="Int. J. Syst. Evol. Microbiol.">
        <title>The Global Catalogue of Microorganisms (GCM) 10K type strain sequencing project: providing services to taxonomists for standard genome sequencing and annotation.</title>
        <authorList>
            <consortium name="The Broad Institute Genomics Platform"/>
            <consortium name="The Broad Institute Genome Sequencing Center for Infectious Disease"/>
            <person name="Wu L."/>
            <person name="Ma J."/>
        </authorList>
    </citation>
    <scope>NUCLEOTIDE SEQUENCE [LARGE SCALE GENOMIC DNA]</scope>
    <source>
        <strain evidence="13 14">JCM 15592</strain>
    </source>
</reference>
<feature type="transmembrane region" description="Helical" evidence="12">
    <location>
        <begin position="222"/>
        <end position="246"/>
    </location>
</feature>
<comment type="caution">
    <text evidence="13">The sequence shown here is derived from an EMBL/GenBank/DDBJ whole genome shotgun (WGS) entry which is preliminary data.</text>
</comment>
<evidence type="ECO:0000256" key="8">
    <source>
        <dbReference type="ARBA" id="ARBA00023133"/>
    </source>
</evidence>
<feature type="transmembrane region" description="Helical" evidence="12">
    <location>
        <begin position="22"/>
        <end position="44"/>
    </location>
</feature>
<evidence type="ECO:0000256" key="5">
    <source>
        <dbReference type="ARBA" id="ARBA00022989"/>
    </source>
</evidence>
<feature type="transmembrane region" description="Helical" evidence="12">
    <location>
        <begin position="180"/>
        <end position="202"/>
    </location>
</feature>
<gene>
    <name evidence="13" type="ORF">GCM10009811_34000</name>
</gene>
<evidence type="ECO:0000313" key="13">
    <source>
        <dbReference type="EMBL" id="GAA1807776.1"/>
    </source>
</evidence>
<evidence type="ECO:0000313" key="14">
    <source>
        <dbReference type="Proteomes" id="UP001499938"/>
    </source>
</evidence>
<evidence type="ECO:0000256" key="3">
    <source>
        <dbReference type="ARBA" id="ARBA00022692"/>
    </source>
</evidence>
<evidence type="ECO:0000256" key="12">
    <source>
        <dbReference type="SAM" id="Phobius"/>
    </source>
</evidence>
<sequence length="311" mass="32882">MTTLDQAPPQMIRPPGPAPSPWLHRILLANVVVEVLIVVTGGLVRLTGSGLGCPTWPQCTPGSYVPVREQAEGFHKYIEFGNRTLTGLVGFVALAAVIAIWRWTDRRRALLVPAVLVLAGVAVQAILGGITVRTGLNPATVAAHFLVSMGLIAAATAAYVEGRMPPGPRHLVVPGIVRQVAWATTALAGVVLVLGTIVTGSGPHSGDADQPARLSFDPRSASWLHADSVMLFVGLVIAMVVATHLVGRTELVKNAWRGVLFVTLAQGVVGYTQYFTKLPEALVLMHMLLASLLVIALVNGLKHLRGQAEPS</sequence>
<dbReference type="RefSeq" id="WP_344088401.1">
    <property type="nucleotide sequence ID" value="NZ_BAAAPO010000056.1"/>
</dbReference>
<dbReference type="PANTHER" id="PTHR35457">
    <property type="entry name" value="HEME A SYNTHASE"/>
    <property type="match status" value="1"/>
</dbReference>
<organism evidence="13 14">
    <name type="scientific">Nostocoides veronense</name>
    <dbReference type="NCBI Taxonomy" id="330836"/>
    <lineage>
        <taxon>Bacteria</taxon>
        <taxon>Bacillati</taxon>
        <taxon>Actinomycetota</taxon>
        <taxon>Actinomycetes</taxon>
        <taxon>Micrococcales</taxon>
        <taxon>Intrasporangiaceae</taxon>
        <taxon>Nostocoides</taxon>
    </lineage>
</organism>
<evidence type="ECO:0000256" key="10">
    <source>
        <dbReference type="ARBA" id="ARBA00023157"/>
    </source>
</evidence>
<comment type="subcellular location">
    <subcellularLocation>
        <location evidence="1">Membrane</location>
        <topology evidence="1">Multi-pass membrane protein</topology>
    </subcellularLocation>
</comment>
<evidence type="ECO:0000256" key="6">
    <source>
        <dbReference type="ARBA" id="ARBA00023002"/>
    </source>
</evidence>
<evidence type="ECO:0000256" key="2">
    <source>
        <dbReference type="ARBA" id="ARBA00022475"/>
    </source>
</evidence>
<feature type="transmembrane region" description="Helical" evidence="12">
    <location>
        <begin position="281"/>
        <end position="301"/>
    </location>
</feature>
<keyword evidence="8" id="KW-0350">Heme biosynthesis</keyword>
<name>A0ABN2M3B2_9MICO</name>
<evidence type="ECO:0000256" key="9">
    <source>
        <dbReference type="ARBA" id="ARBA00023136"/>
    </source>
</evidence>
<dbReference type="InterPro" id="IPR050450">
    <property type="entry name" value="COX15/CtaA_HemeA_synthase"/>
</dbReference>
<evidence type="ECO:0000256" key="1">
    <source>
        <dbReference type="ARBA" id="ARBA00004141"/>
    </source>
</evidence>
<keyword evidence="14" id="KW-1185">Reference proteome</keyword>
<dbReference type="Proteomes" id="UP001499938">
    <property type="component" value="Unassembled WGS sequence"/>
</dbReference>
<dbReference type="PANTHER" id="PTHR35457:SF1">
    <property type="entry name" value="HEME A SYNTHASE"/>
    <property type="match status" value="1"/>
</dbReference>
<feature type="transmembrane region" description="Helical" evidence="12">
    <location>
        <begin position="258"/>
        <end position="275"/>
    </location>
</feature>
<keyword evidence="4" id="KW-0479">Metal-binding</keyword>
<accession>A0ABN2M3B2</accession>
<dbReference type="EMBL" id="BAAAPO010000056">
    <property type="protein sequence ID" value="GAA1807776.1"/>
    <property type="molecule type" value="Genomic_DNA"/>
</dbReference>
<evidence type="ECO:0000256" key="4">
    <source>
        <dbReference type="ARBA" id="ARBA00022723"/>
    </source>
</evidence>
<feature type="transmembrane region" description="Helical" evidence="12">
    <location>
        <begin position="142"/>
        <end position="160"/>
    </location>
</feature>
<feature type="transmembrane region" description="Helical" evidence="12">
    <location>
        <begin position="84"/>
        <end position="103"/>
    </location>
</feature>
<evidence type="ECO:0000256" key="11">
    <source>
        <dbReference type="ARBA" id="ARBA00023444"/>
    </source>
</evidence>
<proteinExistence type="predicted"/>
<keyword evidence="9 12" id="KW-0472">Membrane</keyword>
<keyword evidence="3 12" id="KW-0812">Transmembrane</keyword>
<keyword evidence="5 12" id="KW-1133">Transmembrane helix</keyword>
<keyword evidence="6" id="KW-0560">Oxidoreductase</keyword>
<keyword evidence="7" id="KW-0408">Iron</keyword>
<dbReference type="Pfam" id="PF02628">
    <property type="entry name" value="COX15-CtaA"/>
    <property type="match status" value="1"/>
</dbReference>
<feature type="transmembrane region" description="Helical" evidence="12">
    <location>
        <begin position="110"/>
        <end position="130"/>
    </location>
</feature>
<evidence type="ECO:0000256" key="7">
    <source>
        <dbReference type="ARBA" id="ARBA00023004"/>
    </source>
</evidence>
<keyword evidence="10" id="KW-1015">Disulfide bond</keyword>
<comment type="pathway">
    <text evidence="11">Porphyrin-containing compound metabolism.</text>
</comment>
<protein>
    <submittedName>
        <fullName evidence="13">COX15/CtaA family protein</fullName>
    </submittedName>
</protein>